<feature type="signal peptide" evidence="3">
    <location>
        <begin position="1"/>
        <end position="26"/>
    </location>
</feature>
<dbReference type="AlphaFoldDB" id="A0A151N8J7"/>
<dbReference type="GO" id="GO:0045651">
    <property type="term" value="P:positive regulation of macrophage differentiation"/>
    <property type="evidence" value="ECO:0007669"/>
    <property type="project" value="TreeGrafter"/>
</dbReference>
<reference evidence="4 5" key="1">
    <citation type="journal article" date="2012" name="Genome Biol.">
        <title>Sequencing three crocodilian genomes to illuminate the evolution of archosaurs and amniotes.</title>
        <authorList>
            <person name="St John J.A."/>
            <person name="Braun E.L."/>
            <person name="Isberg S.R."/>
            <person name="Miles L.G."/>
            <person name="Chong A.Y."/>
            <person name="Gongora J."/>
            <person name="Dalzell P."/>
            <person name="Moran C."/>
            <person name="Bed'hom B."/>
            <person name="Abzhanov A."/>
            <person name="Burgess S.C."/>
            <person name="Cooksey A.M."/>
            <person name="Castoe T.A."/>
            <person name="Crawford N.G."/>
            <person name="Densmore L.D."/>
            <person name="Drew J.C."/>
            <person name="Edwards S.V."/>
            <person name="Faircloth B.C."/>
            <person name="Fujita M.K."/>
            <person name="Greenwold M.J."/>
            <person name="Hoffmann F.G."/>
            <person name="Howard J.M."/>
            <person name="Iguchi T."/>
            <person name="Janes D.E."/>
            <person name="Khan S.Y."/>
            <person name="Kohno S."/>
            <person name="de Koning A.J."/>
            <person name="Lance S.L."/>
            <person name="McCarthy F.M."/>
            <person name="McCormack J.E."/>
            <person name="Merchant M.E."/>
            <person name="Peterson D.G."/>
            <person name="Pollock D.D."/>
            <person name="Pourmand N."/>
            <person name="Raney B.J."/>
            <person name="Roessler K.A."/>
            <person name="Sanford J.R."/>
            <person name="Sawyer R.H."/>
            <person name="Schmidt C.J."/>
            <person name="Triplett E.W."/>
            <person name="Tuberville T.D."/>
            <person name="Venegas-Anaya M."/>
            <person name="Howard J.T."/>
            <person name="Jarvis E.D."/>
            <person name="Guillette L.J.Jr."/>
            <person name="Glenn T.C."/>
            <person name="Green R.E."/>
            <person name="Ray D.A."/>
        </authorList>
    </citation>
    <scope>NUCLEOTIDE SEQUENCE [LARGE SCALE GENOMIC DNA]</scope>
    <source>
        <strain evidence="4">KSC_2009_1</strain>
    </source>
</reference>
<dbReference type="Gene3D" id="1.20.1250.10">
    <property type="match status" value="1"/>
</dbReference>
<keyword evidence="2" id="KW-0472">Membrane</keyword>
<dbReference type="InterPro" id="IPR008001">
    <property type="entry name" value="MCSF-1"/>
</dbReference>
<sequence>MARLGAKTHLIPRAWLALLFVACCWTQKGDYCKQIITDKHLNELQDLIDTQMMNTCKVSFEYIDEKLLNKPICFVKAAFPQLKHILDKMEYKENSSNFEKANNVREMYTKIDENEEICIEEQDEEEKELSQACVKKFSTPPEEMLGLLKKFFSKVKDLLDQKVDFRQDCSDTYRKLCSASKKQETSSLGVAAQNCNCPTASPIPGRPSTSLPPGSVTKPLPSTVALQGSEEFAAGTHPPHSLPDTLQTPTKLDGSIRPQAFRSTHSSTDQRGKEEAKLRESHWEPLIYTLAVSILTALLLAVGGLLFYRHKSRTLEKQLQMRGNDLEQQEGRLLHGAQDRLELQVQREL</sequence>
<dbReference type="GO" id="GO:0016020">
    <property type="term" value="C:membrane"/>
    <property type="evidence" value="ECO:0007669"/>
    <property type="project" value="InterPro"/>
</dbReference>
<feature type="transmembrane region" description="Helical" evidence="2">
    <location>
        <begin position="286"/>
        <end position="308"/>
    </location>
</feature>
<comment type="caution">
    <text evidence="4">The sequence shown here is derived from an EMBL/GenBank/DDBJ whole genome shotgun (WGS) entry which is preliminary data.</text>
</comment>
<feature type="region of interest" description="Disordered" evidence="1">
    <location>
        <begin position="201"/>
        <end position="221"/>
    </location>
</feature>
<keyword evidence="2" id="KW-0812">Transmembrane</keyword>
<dbReference type="GO" id="GO:0005615">
    <property type="term" value="C:extracellular space"/>
    <property type="evidence" value="ECO:0007669"/>
    <property type="project" value="TreeGrafter"/>
</dbReference>
<gene>
    <name evidence="4" type="primary">CSF1-1</name>
    <name evidence="4" type="ORF">Y1Q_0014940</name>
</gene>
<evidence type="ECO:0000256" key="3">
    <source>
        <dbReference type="SAM" id="SignalP"/>
    </source>
</evidence>
<dbReference type="Pfam" id="PF05337">
    <property type="entry name" value="CSF-1"/>
    <property type="match status" value="1"/>
</dbReference>
<organism evidence="4 5">
    <name type="scientific">Alligator mississippiensis</name>
    <name type="common">American alligator</name>
    <dbReference type="NCBI Taxonomy" id="8496"/>
    <lineage>
        <taxon>Eukaryota</taxon>
        <taxon>Metazoa</taxon>
        <taxon>Chordata</taxon>
        <taxon>Craniata</taxon>
        <taxon>Vertebrata</taxon>
        <taxon>Euteleostomi</taxon>
        <taxon>Archelosauria</taxon>
        <taxon>Archosauria</taxon>
        <taxon>Crocodylia</taxon>
        <taxon>Alligatoridae</taxon>
        <taxon>Alligatorinae</taxon>
        <taxon>Alligator</taxon>
    </lineage>
</organism>
<evidence type="ECO:0000256" key="2">
    <source>
        <dbReference type="SAM" id="Phobius"/>
    </source>
</evidence>
<dbReference type="GO" id="GO:0008083">
    <property type="term" value="F:growth factor activity"/>
    <property type="evidence" value="ECO:0007669"/>
    <property type="project" value="InterPro"/>
</dbReference>
<evidence type="ECO:0000256" key="1">
    <source>
        <dbReference type="SAM" id="MobiDB-lite"/>
    </source>
</evidence>
<dbReference type="InterPro" id="IPR009079">
    <property type="entry name" value="4_helix_cytokine-like_core"/>
</dbReference>
<name>A0A151N8J7_ALLMI</name>
<evidence type="ECO:0000313" key="4">
    <source>
        <dbReference type="EMBL" id="KYO33152.1"/>
    </source>
</evidence>
<keyword evidence="3" id="KW-0732">Signal</keyword>
<dbReference type="Proteomes" id="UP000050525">
    <property type="component" value="Unassembled WGS sequence"/>
</dbReference>
<proteinExistence type="predicted"/>
<protein>
    <submittedName>
        <fullName evidence="4">Macrophage colony-stimulating factor 1 isoform C</fullName>
    </submittedName>
</protein>
<dbReference type="PANTHER" id="PTHR10058:SF0">
    <property type="entry name" value="MACROPHAGE COLONY-STIMULATING FACTOR 1"/>
    <property type="match status" value="1"/>
</dbReference>
<keyword evidence="5" id="KW-1185">Reference proteome</keyword>
<evidence type="ECO:0000313" key="5">
    <source>
        <dbReference type="Proteomes" id="UP000050525"/>
    </source>
</evidence>
<dbReference type="EMBL" id="AKHW03003787">
    <property type="protein sequence ID" value="KYO33152.1"/>
    <property type="molecule type" value="Genomic_DNA"/>
</dbReference>
<dbReference type="SUPFAM" id="SSF47266">
    <property type="entry name" value="4-helical cytokines"/>
    <property type="match status" value="1"/>
</dbReference>
<feature type="region of interest" description="Disordered" evidence="1">
    <location>
        <begin position="233"/>
        <end position="253"/>
    </location>
</feature>
<dbReference type="GO" id="GO:0030316">
    <property type="term" value="P:osteoclast differentiation"/>
    <property type="evidence" value="ECO:0007669"/>
    <property type="project" value="TreeGrafter"/>
</dbReference>
<accession>A0A151N8J7</accession>
<dbReference type="GO" id="GO:0005125">
    <property type="term" value="F:cytokine activity"/>
    <property type="evidence" value="ECO:0007669"/>
    <property type="project" value="InterPro"/>
</dbReference>
<keyword evidence="2" id="KW-1133">Transmembrane helix</keyword>
<dbReference type="PANTHER" id="PTHR10058">
    <property type="entry name" value="MACROPHAGE COLONY STIMULATING FACTOR"/>
    <property type="match status" value="1"/>
</dbReference>
<feature type="chain" id="PRO_5007585841" evidence="3">
    <location>
        <begin position="27"/>
        <end position="349"/>
    </location>
</feature>